<dbReference type="EMBL" id="CABPRJ010002369">
    <property type="protein sequence ID" value="VVC43460.1"/>
    <property type="molecule type" value="Genomic_DNA"/>
</dbReference>
<proteinExistence type="predicted"/>
<protein>
    <submittedName>
        <fullName evidence="1">Uncharacterized protein</fullName>
    </submittedName>
</protein>
<name>A0A5E4NEY1_9HEMI</name>
<keyword evidence="2" id="KW-1185">Reference proteome</keyword>
<reference evidence="1 2" key="1">
    <citation type="submission" date="2019-08" db="EMBL/GenBank/DDBJ databases">
        <authorList>
            <person name="Alioto T."/>
            <person name="Alioto T."/>
            <person name="Gomez Garrido J."/>
        </authorList>
    </citation>
    <scope>NUCLEOTIDE SEQUENCE [LARGE SCALE GENOMIC DNA]</scope>
</reference>
<evidence type="ECO:0000313" key="1">
    <source>
        <dbReference type="EMBL" id="VVC43460.1"/>
    </source>
</evidence>
<sequence length="122" mass="14264">MDTVKKYIPCGKGKNYIPEWNGEFETLFTSFKRSEKYDNAKKTLESKSWSLLRRLRTNEEPKQAVHRSTQITYQITFLNCLARISPHKQFSSETKIKLLKLKKEAVKGTAIITSFRMKENVS</sequence>
<evidence type="ECO:0000313" key="2">
    <source>
        <dbReference type="Proteomes" id="UP000325440"/>
    </source>
</evidence>
<dbReference type="Proteomes" id="UP000325440">
    <property type="component" value="Unassembled WGS sequence"/>
</dbReference>
<gene>
    <name evidence="1" type="ORF">CINCED_3A024091</name>
</gene>
<organism evidence="1 2">
    <name type="scientific">Cinara cedri</name>
    <dbReference type="NCBI Taxonomy" id="506608"/>
    <lineage>
        <taxon>Eukaryota</taxon>
        <taxon>Metazoa</taxon>
        <taxon>Ecdysozoa</taxon>
        <taxon>Arthropoda</taxon>
        <taxon>Hexapoda</taxon>
        <taxon>Insecta</taxon>
        <taxon>Pterygota</taxon>
        <taxon>Neoptera</taxon>
        <taxon>Paraneoptera</taxon>
        <taxon>Hemiptera</taxon>
        <taxon>Sternorrhyncha</taxon>
        <taxon>Aphidomorpha</taxon>
        <taxon>Aphidoidea</taxon>
        <taxon>Aphididae</taxon>
        <taxon>Lachninae</taxon>
        <taxon>Cinara</taxon>
    </lineage>
</organism>
<accession>A0A5E4NEY1</accession>
<dbReference type="AlphaFoldDB" id="A0A5E4NEY1"/>